<dbReference type="Gene3D" id="3.30.420.40">
    <property type="match status" value="1"/>
</dbReference>
<dbReference type="GeneID" id="83456883"/>
<keyword evidence="2" id="KW-1185">Reference proteome</keyword>
<proteinExistence type="predicted"/>
<dbReference type="Proteomes" id="UP000831692">
    <property type="component" value="Chromosome"/>
</dbReference>
<sequence length="445" mass="50195">MNKIIALDIDEFRVGVVGYGYQDVRSSVYSEVKKNNLQYLLGKNNEPIYLKNKIGKRILLEGSEKEITWGLDRLYSRRSEAYQTFGNPLITLGDQKFKTYIKTILSYLVEKSPSLFTEIAEDCFSCSLCLGVATESFDRLADIERQLADEFETVVDGTHYRIRIERVKLIPKSLATVFESKRNDIHLMLGVEEILAGLTYVIEINDHSLTCDSYENGELIKSSKVADGLYELAGNVVQAYQENEGNHPAPIFELDHGVVYDMLVTAKKNNPFIVTINGRQTIDLTEIVSKETTALTDQLIEYVNSDQDIQYADTILVRDIPSAAINENTVNQTLIKMGLSCKVFNNKNALGVYLFGELFWKSQLNASTDHFEDNSPFPMKPDVLETKVNAEPLPVEKAIESATNQIDAELPEATKQKSHNRSLSVEAIFAEQSELLDFLINNDKE</sequence>
<evidence type="ECO:0000313" key="2">
    <source>
        <dbReference type="Proteomes" id="UP000831692"/>
    </source>
</evidence>
<reference evidence="1 2" key="1">
    <citation type="submission" date="2022-03" db="EMBL/GenBank/DDBJ databases">
        <title>Complete genome sequence of Enterococcus innesii DB-1.</title>
        <authorList>
            <person name="Fukuda D."/>
            <person name="Nolasco-Hipolito C."/>
        </authorList>
    </citation>
    <scope>NUCLEOTIDE SEQUENCE [LARGE SCALE GENOMIC DNA]</scope>
    <source>
        <strain evidence="1 2">DB-1</strain>
    </source>
</reference>
<evidence type="ECO:0000313" key="1">
    <source>
        <dbReference type="EMBL" id="BDG67325.1"/>
    </source>
</evidence>
<name>A0ABM7XQK6_9ENTE</name>
<protein>
    <submittedName>
        <fullName evidence="1">Uncharacterized protein</fullName>
    </submittedName>
</protein>
<dbReference type="EMBL" id="AP025635">
    <property type="protein sequence ID" value="BDG67325.1"/>
    <property type="molecule type" value="Genomic_DNA"/>
</dbReference>
<dbReference type="RefSeq" id="WP_244352806.1">
    <property type="nucleotide sequence ID" value="NZ_AP025635.1"/>
</dbReference>
<organism evidence="1 2">
    <name type="scientific">Enterococcus innesii</name>
    <dbReference type="NCBI Taxonomy" id="2839759"/>
    <lineage>
        <taxon>Bacteria</taxon>
        <taxon>Bacillati</taxon>
        <taxon>Bacillota</taxon>
        <taxon>Bacilli</taxon>
        <taxon>Lactobacillales</taxon>
        <taxon>Enterococcaceae</taxon>
        <taxon>Enterococcus</taxon>
    </lineage>
</organism>
<accession>A0ABM7XQK6</accession>
<gene>
    <name evidence="1" type="ORF">ENLAB_08890</name>
</gene>